<dbReference type="EMBL" id="LS974202">
    <property type="protein sequence ID" value="SSC13812.1"/>
    <property type="molecule type" value="Genomic_DNA"/>
</dbReference>
<proteinExistence type="predicted"/>
<reference evidence="7 8" key="1">
    <citation type="submission" date="2017-01" db="EMBL/GenBank/DDBJ databases">
        <authorList>
            <person name="Erauso G."/>
        </authorList>
    </citation>
    <scope>NUCLEOTIDE SEQUENCE [LARGE SCALE GENOMIC DNA]</scope>
    <source>
        <strain evidence="7">MESINF1</strain>
    </source>
</reference>
<dbReference type="Proteomes" id="UP000250796">
    <property type="component" value="Chromosome MESINF"/>
</dbReference>
<dbReference type="RefSeq" id="WP_169699932.1">
    <property type="nucleotide sequence ID" value="NZ_LS974202.1"/>
</dbReference>
<evidence type="ECO:0000256" key="2">
    <source>
        <dbReference type="ARBA" id="ARBA00022475"/>
    </source>
</evidence>
<dbReference type="CDD" id="cd06574">
    <property type="entry name" value="TM_PBP1_branched-chain-AA_like"/>
    <property type="match status" value="1"/>
</dbReference>
<organism evidence="7 8">
    <name type="scientific">Mesotoga infera</name>
    <dbReference type="NCBI Taxonomy" id="1236046"/>
    <lineage>
        <taxon>Bacteria</taxon>
        <taxon>Thermotogati</taxon>
        <taxon>Thermotogota</taxon>
        <taxon>Thermotogae</taxon>
        <taxon>Kosmotogales</taxon>
        <taxon>Kosmotogaceae</taxon>
        <taxon>Mesotoga</taxon>
    </lineage>
</organism>
<feature type="transmembrane region" description="Helical" evidence="6">
    <location>
        <begin position="163"/>
        <end position="181"/>
    </location>
</feature>
<keyword evidence="3 6" id="KW-0812">Transmembrane</keyword>
<evidence type="ECO:0000256" key="6">
    <source>
        <dbReference type="SAM" id="Phobius"/>
    </source>
</evidence>
<keyword evidence="8" id="KW-1185">Reference proteome</keyword>
<keyword evidence="4 6" id="KW-1133">Transmembrane helix</keyword>
<feature type="transmembrane region" description="Helical" evidence="6">
    <location>
        <begin position="36"/>
        <end position="65"/>
    </location>
</feature>
<name>A0A7Z7PRT6_9BACT</name>
<protein>
    <submittedName>
        <fullName evidence="7">Inner-membrane translocator</fullName>
    </submittedName>
</protein>
<dbReference type="GO" id="GO:0005886">
    <property type="term" value="C:plasma membrane"/>
    <property type="evidence" value="ECO:0007669"/>
    <property type="project" value="UniProtKB-SubCell"/>
</dbReference>
<evidence type="ECO:0000256" key="5">
    <source>
        <dbReference type="ARBA" id="ARBA00023136"/>
    </source>
</evidence>
<dbReference type="KEGG" id="minf:MESINF_2372"/>
<evidence type="ECO:0000256" key="4">
    <source>
        <dbReference type="ARBA" id="ARBA00022989"/>
    </source>
</evidence>
<dbReference type="Pfam" id="PF02653">
    <property type="entry name" value="BPD_transp_2"/>
    <property type="match status" value="1"/>
</dbReference>
<dbReference type="PANTHER" id="PTHR32196:SF69">
    <property type="entry name" value="BRANCHED-CHAIN AMINO ACID TRANSPORT SYSTEM, PERMEASE PROTEIN"/>
    <property type="match status" value="1"/>
</dbReference>
<evidence type="ECO:0000256" key="1">
    <source>
        <dbReference type="ARBA" id="ARBA00004651"/>
    </source>
</evidence>
<dbReference type="InterPro" id="IPR001851">
    <property type="entry name" value="ABC_transp_permease"/>
</dbReference>
<gene>
    <name evidence="7" type="ORF">MESINF_2372</name>
</gene>
<dbReference type="AlphaFoldDB" id="A0A7Z7PRT6"/>
<feature type="transmembrane region" description="Helical" evidence="6">
    <location>
        <begin position="77"/>
        <end position="95"/>
    </location>
</feature>
<feature type="transmembrane region" description="Helical" evidence="6">
    <location>
        <begin position="7"/>
        <end position="24"/>
    </location>
</feature>
<sequence length="339" mass="36066">MAILEQGLIIGLMALGVYISFRIVDLPDLTTDGSFALGAAVAVRALVTGIPAWLAITLAAIFGAVAGSITGMIHRKFKVNVLLAGILVMTMLYSVNLRVMGGPNLPVPRVVAEKSTQSFEEMSGGTGLEDLFGELEIKTQERALKTGSVVKNIFNNDLNGSDLLLIILIISTVIILLTIILRSDPGMLLRAFGSNPSGIVAFGVSQDTLAVVGLTMSNFIVGLSGGLFALYSGFSDATIGQGMVVTGLASVIMGEILLGRVKFFYGLLSPIIGGVIYQMLLSLAMRYGYRIGFLASDMKLLTAVFIIVVIGVRQISTSDGKRKVKQEVKRLWSNSKISQ</sequence>
<dbReference type="GO" id="GO:0022857">
    <property type="term" value="F:transmembrane transporter activity"/>
    <property type="evidence" value="ECO:0007669"/>
    <property type="project" value="InterPro"/>
</dbReference>
<evidence type="ECO:0000313" key="7">
    <source>
        <dbReference type="EMBL" id="SSC13812.1"/>
    </source>
</evidence>
<keyword evidence="2" id="KW-1003">Cell membrane</keyword>
<keyword evidence="5 6" id="KW-0472">Membrane</keyword>
<feature type="transmembrane region" description="Helical" evidence="6">
    <location>
        <begin position="265"/>
        <end position="285"/>
    </location>
</feature>
<feature type="transmembrane region" description="Helical" evidence="6">
    <location>
        <begin position="209"/>
        <end position="231"/>
    </location>
</feature>
<dbReference type="PANTHER" id="PTHR32196">
    <property type="entry name" value="ABC TRANSPORTER PERMEASE PROTEIN YPHD-RELATED-RELATED"/>
    <property type="match status" value="1"/>
</dbReference>
<accession>A0A7Z7PRT6</accession>
<feature type="transmembrane region" description="Helical" evidence="6">
    <location>
        <begin position="291"/>
        <end position="312"/>
    </location>
</feature>
<feature type="transmembrane region" description="Helical" evidence="6">
    <location>
        <begin position="237"/>
        <end position="258"/>
    </location>
</feature>
<evidence type="ECO:0000256" key="3">
    <source>
        <dbReference type="ARBA" id="ARBA00022692"/>
    </source>
</evidence>
<comment type="subcellular location">
    <subcellularLocation>
        <location evidence="1">Cell membrane</location>
        <topology evidence="1">Multi-pass membrane protein</topology>
    </subcellularLocation>
</comment>
<evidence type="ECO:0000313" key="8">
    <source>
        <dbReference type="Proteomes" id="UP000250796"/>
    </source>
</evidence>